<feature type="transmembrane region" description="Helical" evidence="2">
    <location>
        <begin position="9"/>
        <end position="27"/>
    </location>
</feature>
<feature type="region of interest" description="Disordered" evidence="1">
    <location>
        <begin position="170"/>
        <end position="200"/>
    </location>
</feature>
<name>A0ABT9RM10_9ACTN</name>
<feature type="transmembrane region" description="Helical" evidence="2">
    <location>
        <begin position="117"/>
        <end position="134"/>
    </location>
</feature>
<reference evidence="3 4" key="1">
    <citation type="submission" date="2023-07" db="EMBL/GenBank/DDBJ databases">
        <title>Sequencing the genomes of 1000 actinobacteria strains.</title>
        <authorList>
            <person name="Klenk H.-P."/>
        </authorList>
    </citation>
    <scope>NUCLEOTIDE SEQUENCE [LARGE SCALE GENOMIC DNA]</scope>
    <source>
        <strain evidence="3 4">DSM 44109</strain>
    </source>
</reference>
<dbReference type="Proteomes" id="UP001230426">
    <property type="component" value="Unassembled WGS sequence"/>
</dbReference>
<gene>
    <name evidence="3" type="ORF">J2S55_009677</name>
</gene>
<dbReference type="EMBL" id="JAUSRB010000004">
    <property type="protein sequence ID" value="MDP9870339.1"/>
    <property type="molecule type" value="Genomic_DNA"/>
</dbReference>
<protein>
    <recommendedName>
        <fullName evidence="5">DUF2637 domain-containing protein</fullName>
    </recommendedName>
</protein>
<evidence type="ECO:0000256" key="1">
    <source>
        <dbReference type="SAM" id="MobiDB-lite"/>
    </source>
</evidence>
<organism evidence="3 4">
    <name type="scientific">Streptosporangium brasiliense</name>
    <dbReference type="NCBI Taxonomy" id="47480"/>
    <lineage>
        <taxon>Bacteria</taxon>
        <taxon>Bacillati</taxon>
        <taxon>Actinomycetota</taxon>
        <taxon>Actinomycetes</taxon>
        <taxon>Streptosporangiales</taxon>
        <taxon>Streptosporangiaceae</taxon>
        <taxon>Streptosporangium</taxon>
    </lineage>
</organism>
<evidence type="ECO:0000313" key="3">
    <source>
        <dbReference type="EMBL" id="MDP9870339.1"/>
    </source>
</evidence>
<accession>A0ABT9RM10</accession>
<keyword evidence="4" id="KW-1185">Reference proteome</keyword>
<evidence type="ECO:0000256" key="2">
    <source>
        <dbReference type="SAM" id="Phobius"/>
    </source>
</evidence>
<feature type="transmembrane region" description="Helical" evidence="2">
    <location>
        <begin position="47"/>
        <end position="66"/>
    </location>
</feature>
<sequence length="392" mass="41361">MSAAALPRAVPRILLAITPPAMLIAASTNYDSLLQLGRAIHLGALDWTLPITVIGYEFASTAVYFLTPRGHRTLKRSAAFGAIFGLVLTIGLAALWLAIDDGLLAADFWLRLALKPIPSLVAAAFGHMLVLVWFSRQPAVVAAAEADEEARIAAELAAEDAAATAAMAAAEAHRKERQQAAEQWRQQRQQESAAAAPAAERPEAVAAAAAVLPPKAPERVAAPAAVLPIAAGSDKPGLDRQRQQEKAVADDARWDAFLADLAAEGGPLPVPAADVLPDEPPVLPPAPPRDVLPPVIAAAGARDRVEAVLPPKPRQQTVRQQTADAELPRVADKHVRQVAAVLEAAAAAGEDADVLTARVVAARLPYELKERTVRAALQVARHQMSQKELLPV</sequence>
<feature type="transmembrane region" description="Helical" evidence="2">
    <location>
        <begin position="78"/>
        <end position="97"/>
    </location>
</feature>
<keyword evidence="2" id="KW-1133">Transmembrane helix</keyword>
<dbReference type="RefSeq" id="WP_306876206.1">
    <property type="nucleotide sequence ID" value="NZ_JAUSRB010000004.1"/>
</dbReference>
<keyword evidence="2" id="KW-0472">Membrane</keyword>
<evidence type="ECO:0008006" key="5">
    <source>
        <dbReference type="Google" id="ProtNLM"/>
    </source>
</evidence>
<comment type="caution">
    <text evidence="3">The sequence shown here is derived from an EMBL/GenBank/DDBJ whole genome shotgun (WGS) entry which is preliminary data.</text>
</comment>
<feature type="compositionally biased region" description="Low complexity" evidence="1">
    <location>
        <begin position="180"/>
        <end position="200"/>
    </location>
</feature>
<proteinExistence type="predicted"/>
<evidence type="ECO:0000313" key="4">
    <source>
        <dbReference type="Proteomes" id="UP001230426"/>
    </source>
</evidence>
<keyword evidence="2" id="KW-0812">Transmembrane</keyword>